<dbReference type="RefSeq" id="WP_339094769.1">
    <property type="nucleotide sequence ID" value="NZ_LR743508.1"/>
</dbReference>
<dbReference type="Pfam" id="PF00111">
    <property type="entry name" value="Fer2"/>
    <property type="match status" value="1"/>
</dbReference>
<keyword evidence="3 7" id="KW-0560">Oxidoreductase</keyword>
<dbReference type="PROSITE" id="PS51085">
    <property type="entry name" value="2FE2S_FER_2"/>
    <property type="match status" value="1"/>
</dbReference>
<dbReference type="Gene3D" id="1.10.150.120">
    <property type="entry name" value="[2Fe-2S]-binding domain"/>
    <property type="match status" value="1"/>
</dbReference>
<dbReference type="EMBL" id="LR743508">
    <property type="protein sequence ID" value="CAA2110330.1"/>
    <property type="molecule type" value="Genomic_DNA"/>
</dbReference>
<reference evidence="7" key="1">
    <citation type="submission" date="2019-12" db="EMBL/GenBank/DDBJ databases">
        <authorList>
            <person name="Cremers G."/>
        </authorList>
    </citation>
    <scope>NUCLEOTIDE SEQUENCE</scope>
    <source>
        <strain evidence="7">Vvax</strain>
    </source>
</reference>
<dbReference type="InterPro" id="IPR012675">
    <property type="entry name" value="Beta-grasp_dom_sf"/>
</dbReference>
<dbReference type="GO" id="GO:0046872">
    <property type="term" value="F:metal ion binding"/>
    <property type="evidence" value="ECO:0007669"/>
    <property type="project" value="UniProtKB-KW"/>
</dbReference>
<feature type="domain" description="2Fe-2S ferredoxin-type" evidence="6">
    <location>
        <begin position="11"/>
        <end position="87"/>
    </location>
</feature>
<evidence type="ECO:0000256" key="2">
    <source>
        <dbReference type="ARBA" id="ARBA00022723"/>
    </source>
</evidence>
<keyword evidence="4" id="KW-0408">Iron</keyword>
<evidence type="ECO:0000256" key="4">
    <source>
        <dbReference type="ARBA" id="ARBA00023004"/>
    </source>
</evidence>
<dbReference type="CDD" id="cd00207">
    <property type="entry name" value="fer2"/>
    <property type="match status" value="1"/>
</dbReference>
<dbReference type="InterPro" id="IPR051452">
    <property type="entry name" value="Diverse_Oxidoreductases"/>
</dbReference>
<dbReference type="InterPro" id="IPR002888">
    <property type="entry name" value="2Fe-2S-bd"/>
</dbReference>
<dbReference type="PANTHER" id="PTHR44379:SF6">
    <property type="entry name" value="BLR6046 PROTEIN"/>
    <property type="match status" value="1"/>
</dbReference>
<dbReference type="GO" id="GO:0051537">
    <property type="term" value="F:2 iron, 2 sulfur cluster binding"/>
    <property type="evidence" value="ECO:0007669"/>
    <property type="project" value="UniProtKB-KW"/>
</dbReference>
<dbReference type="EC" id="1.17.2.1" evidence="7"/>
<name>A0A679JM12_VARPD</name>
<dbReference type="InterPro" id="IPR001041">
    <property type="entry name" value="2Fe-2S_ferredoxin-type"/>
</dbReference>
<protein>
    <submittedName>
        <fullName evidence="7">Nicotinate dehydrogenase subunit A</fullName>
        <ecNumber evidence="7">1.17.2.1</ecNumber>
    </submittedName>
</protein>
<sequence>MAGDVAEPGAVAIALTVNGVPRTLQVDPQRTLLDVLRNDLGLRASHFGCGAGECGACMVLVDDRAVPSCDMPMWSLEHKRVQTVEGLGTRAAPHPVQSAFIAEQAAQCGYCTSGMLVSAVALLQRHPRPDEAQIREGMARNLCRCGTHPRVMRAIARAATTGAAA</sequence>
<dbReference type="InterPro" id="IPR036884">
    <property type="entry name" value="2Fe-2S-bd_dom_sf"/>
</dbReference>
<dbReference type="Gene3D" id="3.10.20.30">
    <property type="match status" value="1"/>
</dbReference>
<accession>A0A679JM12</accession>
<proteinExistence type="predicted"/>
<evidence type="ECO:0000313" key="7">
    <source>
        <dbReference type="EMBL" id="CAA2110330.1"/>
    </source>
</evidence>
<gene>
    <name evidence="7" type="primary">nicA_2</name>
    <name evidence="7" type="ORF">VVAX_06576</name>
</gene>
<evidence type="ECO:0000259" key="6">
    <source>
        <dbReference type="PROSITE" id="PS51085"/>
    </source>
</evidence>
<keyword evidence="2" id="KW-0479">Metal-binding</keyword>
<keyword evidence="1" id="KW-0001">2Fe-2S</keyword>
<evidence type="ECO:0000256" key="3">
    <source>
        <dbReference type="ARBA" id="ARBA00023002"/>
    </source>
</evidence>
<dbReference type="InterPro" id="IPR006058">
    <property type="entry name" value="2Fe2S_fd_BS"/>
</dbReference>
<evidence type="ECO:0000256" key="1">
    <source>
        <dbReference type="ARBA" id="ARBA00022714"/>
    </source>
</evidence>
<dbReference type="AlphaFoldDB" id="A0A679JM12"/>
<dbReference type="PROSITE" id="PS00197">
    <property type="entry name" value="2FE2S_FER_1"/>
    <property type="match status" value="1"/>
</dbReference>
<dbReference type="SUPFAM" id="SSF47741">
    <property type="entry name" value="CO dehydrogenase ISP C-domain like"/>
    <property type="match status" value="1"/>
</dbReference>
<keyword evidence="5" id="KW-0411">Iron-sulfur</keyword>
<dbReference type="SUPFAM" id="SSF54292">
    <property type="entry name" value="2Fe-2S ferredoxin-like"/>
    <property type="match status" value="1"/>
</dbReference>
<dbReference type="GO" id="GO:0016491">
    <property type="term" value="F:oxidoreductase activity"/>
    <property type="evidence" value="ECO:0007669"/>
    <property type="project" value="UniProtKB-KW"/>
</dbReference>
<dbReference type="Pfam" id="PF01799">
    <property type="entry name" value="Fer2_2"/>
    <property type="match status" value="1"/>
</dbReference>
<dbReference type="PANTHER" id="PTHR44379">
    <property type="entry name" value="OXIDOREDUCTASE WITH IRON-SULFUR SUBUNIT"/>
    <property type="match status" value="1"/>
</dbReference>
<dbReference type="InterPro" id="IPR036010">
    <property type="entry name" value="2Fe-2S_ferredoxin-like_sf"/>
</dbReference>
<organism evidence="7">
    <name type="scientific">Variovorax paradoxus</name>
    <dbReference type="NCBI Taxonomy" id="34073"/>
    <lineage>
        <taxon>Bacteria</taxon>
        <taxon>Pseudomonadati</taxon>
        <taxon>Pseudomonadota</taxon>
        <taxon>Betaproteobacteria</taxon>
        <taxon>Burkholderiales</taxon>
        <taxon>Comamonadaceae</taxon>
        <taxon>Variovorax</taxon>
    </lineage>
</organism>
<evidence type="ECO:0000256" key="5">
    <source>
        <dbReference type="ARBA" id="ARBA00023014"/>
    </source>
</evidence>